<feature type="domain" description="Phosphoribosyltransferase" evidence="3">
    <location>
        <begin position="145"/>
        <end position="262"/>
    </location>
</feature>
<accession>A0ABV2JQQ4</accession>
<dbReference type="PANTHER" id="PTHR10210:SF41">
    <property type="entry name" value="RIBOSE-PHOSPHATE PYROPHOSPHOKINASE 1, CHLOROPLASTIC"/>
    <property type="match status" value="1"/>
</dbReference>
<evidence type="ECO:0000256" key="2">
    <source>
        <dbReference type="RuleBase" id="RU004324"/>
    </source>
</evidence>
<name>A0ABV2JQQ4_9GAMM</name>
<gene>
    <name evidence="5" type="ORF">ABIC75_000337</name>
</gene>
<dbReference type="SUPFAM" id="SSF53271">
    <property type="entry name" value="PRTase-like"/>
    <property type="match status" value="2"/>
</dbReference>
<dbReference type="Proteomes" id="UP001549184">
    <property type="component" value="Unassembled WGS sequence"/>
</dbReference>
<reference evidence="5 6" key="1">
    <citation type="submission" date="2024-06" db="EMBL/GenBank/DDBJ databases">
        <title>Sorghum-associated microbial communities from plants grown in Nebraska, USA.</title>
        <authorList>
            <person name="Schachtman D."/>
        </authorList>
    </citation>
    <scope>NUCLEOTIDE SEQUENCE [LARGE SCALE GENOMIC DNA]</scope>
    <source>
        <strain evidence="5 6">1073</strain>
    </source>
</reference>
<dbReference type="NCBIfam" id="TIGR01251">
    <property type="entry name" value="ribP_PPkin"/>
    <property type="match status" value="1"/>
</dbReference>
<evidence type="ECO:0000313" key="5">
    <source>
        <dbReference type="EMBL" id="MET3650635.1"/>
    </source>
</evidence>
<dbReference type="EC" id="2.7.6.1" evidence="5"/>
<dbReference type="InterPro" id="IPR000836">
    <property type="entry name" value="PRTase_dom"/>
</dbReference>
<dbReference type="Pfam" id="PF13793">
    <property type="entry name" value="Pribosyltran_N"/>
    <property type="match status" value="1"/>
</dbReference>
<proteinExistence type="inferred from homology"/>
<dbReference type="InterPro" id="IPR029057">
    <property type="entry name" value="PRTase-like"/>
</dbReference>
<organism evidence="5 6">
    <name type="scientific">Dyella japonica</name>
    <dbReference type="NCBI Taxonomy" id="231455"/>
    <lineage>
        <taxon>Bacteria</taxon>
        <taxon>Pseudomonadati</taxon>
        <taxon>Pseudomonadota</taxon>
        <taxon>Gammaproteobacteria</taxon>
        <taxon>Lysobacterales</taxon>
        <taxon>Rhodanobacteraceae</taxon>
        <taxon>Dyella</taxon>
    </lineage>
</organism>
<evidence type="ECO:0000256" key="1">
    <source>
        <dbReference type="ARBA" id="ARBA00022727"/>
    </source>
</evidence>
<keyword evidence="6" id="KW-1185">Reference proteome</keyword>
<dbReference type="GO" id="GO:0004749">
    <property type="term" value="F:ribose phosphate diphosphokinase activity"/>
    <property type="evidence" value="ECO:0007669"/>
    <property type="project" value="UniProtKB-EC"/>
</dbReference>
<dbReference type="InterPro" id="IPR029099">
    <property type="entry name" value="Pribosyltran_N"/>
</dbReference>
<keyword evidence="5" id="KW-0808">Transferase</keyword>
<dbReference type="RefSeq" id="WP_354012128.1">
    <property type="nucleotide sequence ID" value="NZ_JBEPMU010000001.1"/>
</dbReference>
<protein>
    <submittedName>
        <fullName evidence="5">Ribose-phosphate pyrophosphokinase</fullName>
        <ecNumber evidence="5">2.7.6.1</ecNumber>
    </submittedName>
</protein>
<comment type="similarity">
    <text evidence="2">Belongs to the ribose-phosphate pyrophosphokinase family.</text>
</comment>
<dbReference type="PANTHER" id="PTHR10210">
    <property type="entry name" value="RIBOSE-PHOSPHATE DIPHOSPHOKINASE FAMILY MEMBER"/>
    <property type="match status" value="1"/>
</dbReference>
<sequence>MNRLIYTFPGNDDLSALLALRCHRQTMAMKVHGFPDGETLVTVQEPTAGADIVLVCTLDHPDAKLAPLLMAADTLREFRPRRLTLVAAYLPYMRQDARFHPGEAVTSRLFGSWLGAHFDVVVTVDPHLHRHATLTQVGIRNGIVAHAAAPIAAWIRRHVRRPVIVGPDSESLPWVSDVAARLAAPHFIASKRRADDTHVRLSLPAEAASLVRTFHPVLLDDIVSSGCTMAECVRSLLEAGSLSPTCIAIHGVFAPGARELISQVGADMIVTTNTIEGRESRIDISGSLAAAMESIPLLETAEHLGTLET</sequence>
<dbReference type="CDD" id="cd06223">
    <property type="entry name" value="PRTases_typeI"/>
    <property type="match status" value="1"/>
</dbReference>
<dbReference type="Pfam" id="PF00156">
    <property type="entry name" value="Pribosyltran"/>
    <property type="match status" value="1"/>
</dbReference>
<comment type="caution">
    <text evidence="5">The sequence shown here is derived from an EMBL/GenBank/DDBJ whole genome shotgun (WGS) entry which is preliminary data.</text>
</comment>
<dbReference type="InterPro" id="IPR005946">
    <property type="entry name" value="Rib-P_diPkinase"/>
</dbReference>
<evidence type="ECO:0000259" key="3">
    <source>
        <dbReference type="Pfam" id="PF00156"/>
    </source>
</evidence>
<dbReference type="Gene3D" id="3.40.50.2020">
    <property type="match status" value="2"/>
</dbReference>
<keyword evidence="1 2" id="KW-0545">Nucleotide biosynthesis</keyword>
<evidence type="ECO:0000313" key="6">
    <source>
        <dbReference type="Proteomes" id="UP001549184"/>
    </source>
</evidence>
<dbReference type="EMBL" id="JBEPMU010000001">
    <property type="protein sequence ID" value="MET3650635.1"/>
    <property type="molecule type" value="Genomic_DNA"/>
</dbReference>
<feature type="domain" description="Ribose-phosphate pyrophosphokinase N-terminal" evidence="4">
    <location>
        <begin position="7"/>
        <end position="111"/>
    </location>
</feature>
<evidence type="ECO:0000259" key="4">
    <source>
        <dbReference type="Pfam" id="PF13793"/>
    </source>
</evidence>
<dbReference type="SMART" id="SM01400">
    <property type="entry name" value="Pribosyltran_N"/>
    <property type="match status" value="1"/>
</dbReference>